<accession>A0A158JDM2</accession>
<protein>
    <submittedName>
        <fullName evidence="1">Uncharacterized protein</fullName>
    </submittedName>
</protein>
<proteinExistence type="predicted"/>
<name>A0A158JDM2_9BURK</name>
<comment type="caution">
    <text evidence="1">The sequence shown here is derived from an EMBL/GenBank/DDBJ whole genome shotgun (WGS) entry which is preliminary data.</text>
</comment>
<sequence>MRWQRTKEYVSRFSATRIQHADGNGIETAQPHEEGVVYLSATQVPLDGPGERARIRLKGMCRGMYKDDGSPGLFYASCANEIRSIETNFRGFVLAPA</sequence>
<dbReference type="Proteomes" id="UP000054977">
    <property type="component" value="Unassembled WGS sequence"/>
</dbReference>
<evidence type="ECO:0000313" key="2">
    <source>
        <dbReference type="Proteomes" id="UP000054977"/>
    </source>
</evidence>
<organism evidence="1 2">
    <name type="scientific">Caballeronia humi</name>
    <dbReference type="NCBI Taxonomy" id="326474"/>
    <lineage>
        <taxon>Bacteria</taxon>
        <taxon>Pseudomonadati</taxon>
        <taxon>Pseudomonadota</taxon>
        <taxon>Betaproteobacteria</taxon>
        <taxon>Burkholderiales</taxon>
        <taxon>Burkholderiaceae</taxon>
        <taxon>Caballeronia</taxon>
    </lineage>
</organism>
<evidence type="ECO:0000313" key="1">
    <source>
        <dbReference type="EMBL" id="SAL66927.1"/>
    </source>
</evidence>
<dbReference type="AlphaFoldDB" id="A0A158JDM2"/>
<dbReference type="EMBL" id="FCNW02000081">
    <property type="protein sequence ID" value="SAL66927.1"/>
    <property type="molecule type" value="Genomic_DNA"/>
</dbReference>
<reference evidence="1" key="1">
    <citation type="submission" date="2016-01" db="EMBL/GenBank/DDBJ databases">
        <authorList>
            <person name="Peeters C."/>
        </authorList>
    </citation>
    <scope>NUCLEOTIDE SEQUENCE [LARGE SCALE GENOMIC DNA]</scope>
    <source>
        <strain evidence="1">LMG 22934</strain>
    </source>
</reference>
<gene>
    <name evidence="1" type="ORF">AWB65_06412</name>
</gene>
<keyword evidence="2" id="KW-1185">Reference proteome</keyword>